<name>A0AAE4BUV3_9BACT</name>
<gene>
    <name evidence="2" type="ORF">HNQ88_004229</name>
</gene>
<dbReference type="GO" id="GO:0016747">
    <property type="term" value="F:acyltransferase activity, transferring groups other than amino-acyl groups"/>
    <property type="evidence" value="ECO:0007669"/>
    <property type="project" value="InterPro"/>
</dbReference>
<dbReference type="AlphaFoldDB" id="A0AAE4BUV3"/>
<feature type="domain" description="N-acetyltransferase" evidence="1">
    <location>
        <begin position="12"/>
        <end position="175"/>
    </location>
</feature>
<evidence type="ECO:0000259" key="1">
    <source>
        <dbReference type="PROSITE" id="PS51186"/>
    </source>
</evidence>
<dbReference type="RefSeq" id="WP_309941717.1">
    <property type="nucleotide sequence ID" value="NZ_AP025305.1"/>
</dbReference>
<dbReference type="SUPFAM" id="SSF55729">
    <property type="entry name" value="Acyl-CoA N-acyltransferases (Nat)"/>
    <property type="match status" value="1"/>
</dbReference>
<keyword evidence="3" id="KW-1185">Reference proteome</keyword>
<evidence type="ECO:0000313" key="2">
    <source>
        <dbReference type="EMBL" id="MDR6241153.1"/>
    </source>
</evidence>
<dbReference type="Proteomes" id="UP001185092">
    <property type="component" value="Unassembled WGS sequence"/>
</dbReference>
<accession>A0AAE4BUV3</accession>
<dbReference type="PANTHER" id="PTHR43792:SF1">
    <property type="entry name" value="N-ACETYLTRANSFERASE DOMAIN-CONTAINING PROTEIN"/>
    <property type="match status" value="1"/>
</dbReference>
<sequence>MNKQHTFTSDRLGFRDWTASDIPKMAEINADPKVMEHFPSIPNYRQTEEFIQRMKQMYAEKGFCYFAVDKLDNNEFIGFIGICEQTFESEFTPCIDIGWRLSQSEWGKGYATEGAKRCLDYAFNELGLERILSICPTVNDKSERVMIKLEMQKIATFNHPLLKEHKHLEKCVAYEIRNN</sequence>
<comment type="caution">
    <text evidence="2">The sequence shown here is derived from an EMBL/GenBank/DDBJ whole genome shotgun (WGS) entry which is preliminary data.</text>
</comment>
<dbReference type="Gene3D" id="3.40.630.30">
    <property type="match status" value="1"/>
</dbReference>
<dbReference type="PANTHER" id="PTHR43792">
    <property type="entry name" value="GNAT FAMILY, PUTATIVE (AFU_ORTHOLOGUE AFUA_3G00765)-RELATED-RELATED"/>
    <property type="match status" value="1"/>
</dbReference>
<proteinExistence type="predicted"/>
<evidence type="ECO:0000313" key="3">
    <source>
        <dbReference type="Proteomes" id="UP001185092"/>
    </source>
</evidence>
<dbReference type="Pfam" id="PF13302">
    <property type="entry name" value="Acetyltransf_3"/>
    <property type="match status" value="1"/>
</dbReference>
<dbReference type="InterPro" id="IPR016181">
    <property type="entry name" value="Acyl_CoA_acyltransferase"/>
</dbReference>
<dbReference type="InterPro" id="IPR051531">
    <property type="entry name" value="N-acetyltransferase"/>
</dbReference>
<protein>
    <submittedName>
        <fullName evidence="2">RimJ/RimL family protein N-acetyltransferase</fullName>
    </submittedName>
</protein>
<organism evidence="2 3">
    <name type="scientific">Aureibacter tunicatorum</name>
    <dbReference type="NCBI Taxonomy" id="866807"/>
    <lineage>
        <taxon>Bacteria</taxon>
        <taxon>Pseudomonadati</taxon>
        <taxon>Bacteroidota</taxon>
        <taxon>Cytophagia</taxon>
        <taxon>Cytophagales</taxon>
        <taxon>Persicobacteraceae</taxon>
        <taxon>Aureibacter</taxon>
    </lineage>
</organism>
<dbReference type="PROSITE" id="PS51186">
    <property type="entry name" value="GNAT"/>
    <property type="match status" value="1"/>
</dbReference>
<dbReference type="InterPro" id="IPR000182">
    <property type="entry name" value="GNAT_dom"/>
</dbReference>
<dbReference type="EMBL" id="JAVDQD010000006">
    <property type="protein sequence ID" value="MDR6241153.1"/>
    <property type="molecule type" value="Genomic_DNA"/>
</dbReference>
<reference evidence="2" key="1">
    <citation type="submission" date="2023-07" db="EMBL/GenBank/DDBJ databases">
        <title>Genomic Encyclopedia of Type Strains, Phase IV (KMG-IV): sequencing the most valuable type-strain genomes for metagenomic binning, comparative biology and taxonomic classification.</title>
        <authorList>
            <person name="Goeker M."/>
        </authorList>
    </citation>
    <scope>NUCLEOTIDE SEQUENCE</scope>
    <source>
        <strain evidence="2">DSM 26174</strain>
    </source>
</reference>